<dbReference type="GO" id="GO:0005886">
    <property type="term" value="C:plasma membrane"/>
    <property type="evidence" value="ECO:0007669"/>
    <property type="project" value="UniProtKB-SubCell"/>
</dbReference>
<gene>
    <name evidence="10" type="ORF">BG261_06125</name>
</gene>
<accession>A0A1E8GLT5</accession>
<protein>
    <recommendedName>
        <fullName evidence="12">DUF421 domain-containing protein</fullName>
    </recommendedName>
</protein>
<dbReference type="PANTHER" id="PTHR34582:SF6">
    <property type="entry name" value="UPF0702 TRANSMEMBRANE PROTEIN YCAP"/>
    <property type="match status" value="1"/>
</dbReference>
<comment type="similarity">
    <text evidence="2">Belongs to the UPF0702 family.</text>
</comment>
<sequence length="241" mass="27855">MNYYETFLKLAIGMIGLIVQINLFGKGNLAPNNAIDLIQNYILGGIIGAVIYNPDITAFQFVLVLMIWTLIVFLFKYAKDHSYIIKNIIDGRPVILIEDGKIKVDEAMRLGLAADDLMLQLRQSGVTNLEQVHYAIREQNGQITLIKYDDNDFYLPVITNGNVNNHVLQLIGRDRDWIEYEMKRQMVKLRNVYLAEYIDGEVSFTLYKDTLKHDLWLKQNARLKEKKEAILDEAKQILEDD</sequence>
<keyword evidence="5 7" id="KW-1133">Transmembrane helix</keyword>
<dbReference type="Pfam" id="PF20730">
    <property type="entry name" value="YetF_N"/>
    <property type="match status" value="1"/>
</dbReference>
<dbReference type="InterPro" id="IPR023090">
    <property type="entry name" value="UPF0702_alpha/beta_dom_sf"/>
</dbReference>
<dbReference type="Pfam" id="PF04239">
    <property type="entry name" value="DUF421"/>
    <property type="match status" value="1"/>
</dbReference>
<evidence type="ECO:0000259" key="9">
    <source>
        <dbReference type="Pfam" id="PF20730"/>
    </source>
</evidence>
<dbReference type="InterPro" id="IPR048454">
    <property type="entry name" value="YetF_N"/>
</dbReference>
<evidence type="ECO:0000256" key="5">
    <source>
        <dbReference type="ARBA" id="ARBA00022989"/>
    </source>
</evidence>
<comment type="caution">
    <text evidence="10">The sequence shown here is derived from an EMBL/GenBank/DDBJ whole genome shotgun (WGS) entry which is preliminary data.</text>
</comment>
<keyword evidence="11" id="KW-1185">Reference proteome</keyword>
<evidence type="ECO:0000256" key="1">
    <source>
        <dbReference type="ARBA" id="ARBA00004651"/>
    </source>
</evidence>
<dbReference type="Proteomes" id="UP000178622">
    <property type="component" value="Unassembled WGS sequence"/>
</dbReference>
<feature type="transmembrane region" description="Helical" evidence="7">
    <location>
        <begin position="58"/>
        <end position="78"/>
    </location>
</feature>
<evidence type="ECO:0000256" key="2">
    <source>
        <dbReference type="ARBA" id="ARBA00006448"/>
    </source>
</evidence>
<proteinExistence type="inferred from homology"/>
<keyword evidence="3" id="KW-1003">Cell membrane</keyword>
<organism evidence="10 11">
    <name type="scientific">Floricoccus tropicus</name>
    <dbReference type="NCBI Taxonomy" id="1859473"/>
    <lineage>
        <taxon>Bacteria</taxon>
        <taxon>Bacillati</taxon>
        <taxon>Bacillota</taxon>
        <taxon>Bacilli</taxon>
        <taxon>Lactobacillales</taxon>
        <taxon>Streptococcaceae</taxon>
        <taxon>Floricoccus</taxon>
    </lineage>
</organism>
<keyword evidence="4 7" id="KW-0812">Transmembrane</keyword>
<dbReference type="EMBL" id="MKIR01000024">
    <property type="protein sequence ID" value="OFI48478.1"/>
    <property type="molecule type" value="Genomic_DNA"/>
</dbReference>
<evidence type="ECO:0000313" key="10">
    <source>
        <dbReference type="EMBL" id="OFI48478.1"/>
    </source>
</evidence>
<dbReference type="InterPro" id="IPR007353">
    <property type="entry name" value="DUF421"/>
</dbReference>
<evidence type="ECO:0000256" key="6">
    <source>
        <dbReference type="ARBA" id="ARBA00023136"/>
    </source>
</evidence>
<name>A0A1E8GLT5_9LACT</name>
<comment type="subcellular location">
    <subcellularLocation>
        <location evidence="1">Cell membrane</location>
        <topology evidence="1">Multi-pass membrane protein</topology>
    </subcellularLocation>
</comment>
<evidence type="ECO:0000256" key="4">
    <source>
        <dbReference type="ARBA" id="ARBA00022692"/>
    </source>
</evidence>
<feature type="domain" description="YetF C-terminal" evidence="8">
    <location>
        <begin position="81"/>
        <end position="197"/>
    </location>
</feature>
<reference evidence="11" key="1">
    <citation type="submission" date="2016-09" db="EMBL/GenBank/DDBJ databases">
        <title>Draft genome sequence of a novel species of the family Streptococcaceae isolated from flowers.</title>
        <authorList>
            <person name="Chuah L.-O."/>
            <person name="Yap K.-P."/>
            <person name="Thong K.L."/>
            <person name="Liong M.T."/>
            <person name="Ahmad R."/>
            <person name="Rusul G."/>
        </authorList>
    </citation>
    <scope>NUCLEOTIDE SEQUENCE [LARGE SCALE GENOMIC DNA]</scope>
    <source>
        <strain evidence="11">DF1</strain>
    </source>
</reference>
<evidence type="ECO:0000313" key="11">
    <source>
        <dbReference type="Proteomes" id="UP000178622"/>
    </source>
</evidence>
<evidence type="ECO:0000259" key="8">
    <source>
        <dbReference type="Pfam" id="PF04239"/>
    </source>
</evidence>
<feature type="transmembrane region" description="Helical" evidence="7">
    <location>
        <begin position="6"/>
        <end position="25"/>
    </location>
</feature>
<dbReference type="Gene3D" id="3.30.240.20">
    <property type="entry name" value="bsu07140 like domains"/>
    <property type="match status" value="2"/>
</dbReference>
<keyword evidence="6 7" id="KW-0472">Membrane</keyword>
<dbReference type="RefSeq" id="WP_070792876.1">
    <property type="nucleotide sequence ID" value="NZ_MKIR01000024.1"/>
</dbReference>
<evidence type="ECO:0000256" key="7">
    <source>
        <dbReference type="SAM" id="Phobius"/>
    </source>
</evidence>
<dbReference type="AlphaFoldDB" id="A0A1E8GLT5"/>
<evidence type="ECO:0008006" key="12">
    <source>
        <dbReference type="Google" id="ProtNLM"/>
    </source>
</evidence>
<dbReference type="PANTHER" id="PTHR34582">
    <property type="entry name" value="UPF0702 TRANSMEMBRANE PROTEIN YCAP"/>
    <property type="match status" value="1"/>
</dbReference>
<feature type="domain" description="YetF-like N-terminal transmembrane" evidence="9">
    <location>
        <begin position="3"/>
        <end position="77"/>
    </location>
</feature>
<dbReference type="STRING" id="1859473.BG261_06125"/>
<dbReference type="OrthoDB" id="1076133at2"/>
<evidence type="ECO:0000256" key="3">
    <source>
        <dbReference type="ARBA" id="ARBA00022475"/>
    </source>
</evidence>